<name>A0ABN9Q0K9_9DINO</name>
<evidence type="ECO:0000313" key="1">
    <source>
        <dbReference type="EMBL" id="CAK0798903.1"/>
    </source>
</evidence>
<feature type="non-terminal residue" evidence="1">
    <location>
        <position position="83"/>
    </location>
</feature>
<comment type="caution">
    <text evidence="1">The sequence shown here is derived from an EMBL/GenBank/DDBJ whole genome shotgun (WGS) entry which is preliminary data.</text>
</comment>
<reference evidence="1" key="1">
    <citation type="submission" date="2023-10" db="EMBL/GenBank/DDBJ databases">
        <authorList>
            <person name="Chen Y."/>
            <person name="Shah S."/>
            <person name="Dougan E. K."/>
            <person name="Thang M."/>
            <person name="Chan C."/>
        </authorList>
    </citation>
    <scope>NUCLEOTIDE SEQUENCE [LARGE SCALE GENOMIC DNA]</scope>
</reference>
<keyword evidence="2" id="KW-1185">Reference proteome</keyword>
<accession>A0ABN9Q0K9</accession>
<sequence>VRCQALLPGTRSTLYQYATRQCAEPEKKALSSCKVIHFPVYCAPASETILAPMDTTKDLNEANLKDALQTTLFGTAYDYRDQL</sequence>
<dbReference type="Proteomes" id="UP001189429">
    <property type="component" value="Unassembled WGS sequence"/>
</dbReference>
<gene>
    <name evidence="1" type="ORF">PCOR1329_LOCUS7539</name>
</gene>
<feature type="non-terminal residue" evidence="1">
    <location>
        <position position="1"/>
    </location>
</feature>
<dbReference type="EMBL" id="CAUYUJ010002043">
    <property type="protein sequence ID" value="CAK0798903.1"/>
    <property type="molecule type" value="Genomic_DNA"/>
</dbReference>
<protein>
    <submittedName>
        <fullName evidence="1">Uncharacterized protein</fullName>
    </submittedName>
</protein>
<proteinExistence type="predicted"/>
<evidence type="ECO:0000313" key="2">
    <source>
        <dbReference type="Proteomes" id="UP001189429"/>
    </source>
</evidence>
<organism evidence="1 2">
    <name type="scientific">Prorocentrum cordatum</name>
    <dbReference type="NCBI Taxonomy" id="2364126"/>
    <lineage>
        <taxon>Eukaryota</taxon>
        <taxon>Sar</taxon>
        <taxon>Alveolata</taxon>
        <taxon>Dinophyceae</taxon>
        <taxon>Prorocentrales</taxon>
        <taxon>Prorocentraceae</taxon>
        <taxon>Prorocentrum</taxon>
    </lineage>
</organism>